<comment type="caution">
    <text evidence="1">The sequence shown here is derived from an EMBL/GenBank/DDBJ whole genome shotgun (WGS) entry which is preliminary data.</text>
</comment>
<accession>A0A317G6F6</accession>
<organism evidence="1 2">
    <name type="scientific">Butyrivibrio fibrisolvens</name>
    <dbReference type="NCBI Taxonomy" id="831"/>
    <lineage>
        <taxon>Bacteria</taxon>
        <taxon>Bacillati</taxon>
        <taxon>Bacillota</taxon>
        <taxon>Clostridia</taxon>
        <taxon>Lachnospirales</taxon>
        <taxon>Lachnospiraceae</taxon>
        <taxon>Butyrivibrio</taxon>
    </lineage>
</organism>
<dbReference type="Proteomes" id="UP000245488">
    <property type="component" value="Chromosome"/>
</dbReference>
<gene>
    <name evidence="1" type="ORF">CPT75_18630</name>
</gene>
<sequence>MACRCTEKGMCERDLVRLARANEYFGNSSEDDAAMTNSLNSGKAAVPVHLTSDKEGELDASIDDVHDEITSNISGNKSEVAAAIQRVKEKYDAYCIEDDAYHAEQDQMLA</sequence>
<dbReference type="RefSeq" id="WP_110074012.1">
    <property type="nucleotide sequence ID" value="NZ_CM009896.1"/>
</dbReference>
<evidence type="ECO:0000313" key="1">
    <source>
        <dbReference type="EMBL" id="PWT28989.1"/>
    </source>
</evidence>
<dbReference type="EMBL" id="NXNG01000001">
    <property type="protein sequence ID" value="PWT28989.1"/>
    <property type="molecule type" value="Genomic_DNA"/>
</dbReference>
<proteinExistence type="predicted"/>
<name>A0A317G6F6_BUTFI</name>
<dbReference type="AlphaFoldDB" id="A0A317G6F6"/>
<keyword evidence="2" id="KW-1185">Reference proteome</keyword>
<evidence type="ECO:0000313" key="2">
    <source>
        <dbReference type="Proteomes" id="UP000245488"/>
    </source>
</evidence>
<reference evidence="1 2" key="1">
    <citation type="submission" date="2017-09" db="EMBL/GenBank/DDBJ databases">
        <title>High-quality draft genome sequence of Butyrivibrio fibrisolvens INBov1, isolated from cow rumen.</title>
        <authorList>
            <person name="Rodriguez Hernaez J."/>
            <person name="Rivarola M."/>
            <person name="Paniego N."/>
            <person name="Cravero S."/>
            <person name="Ceron Cucchi M."/>
            <person name="Martinez M.C."/>
        </authorList>
    </citation>
    <scope>NUCLEOTIDE SEQUENCE [LARGE SCALE GENOMIC DNA]</scope>
    <source>
        <strain evidence="1 2">INBov1</strain>
    </source>
</reference>
<protein>
    <submittedName>
        <fullName evidence="1">Uncharacterized protein</fullName>
    </submittedName>
</protein>